<evidence type="ECO:0000259" key="4">
    <source>
        <dbReference type="PROSITE" id="PS00022"/>
    </source>
</evidence>
<sequence length="618" mass="69424">MPGNVYVPLEPVHSSKDHGRSYTPRSSSGKYGSNDLESKIREIERKHKVIKEKLQISGNQLAQTKSGEYHVVSTPNTRRMEDLIQKMRDADIKGQTDLTNHQKNYLEKLDELLKNARASAILKQNPQFVQQQPIPQQQIPMQNPQCFKICQARQLRVNPKTSFEIQETSERSLRKGNAVAYLDSRMPSDGCGRFRKEHFGKKESKKGCTNKEPLEEDLNSGKFSLKAGALKKQPLKKQPVPKKQPLAKTTLLKKGKPIDDLPSKPISFKAVKPQFTAKLKSARPGQSVHSDWAARLGNGQVSSNLISRTKGFGNVFGKSMATDGGNRFRNIQAQPPLKIGQVTGAPSWAQRASRIATTRRTTTTTAYNMCLNGGTYHLGLGCLCVGNFGGDFCDECLPDWIGSNCDTPKEDICSIKGPEVDCSSKWIFNLTLLHLPESTQKLDMAYNGLIKSGAFRRKISTLTKLDDICLRGNYIARFPFKMFDNQPSLKKLDISSNFVFALPPDMFEKSAELFDICFRHNNIKTLSKTIFEKNYKLSIVDMSNNNLSGICKGIFAFQQQLQFVAFNKNEELPKPLNKWFGECPYSREECDANFPSDQYGGPLVNLRRRIGAFGENCE</sequence>
<proteinExistence type="predicted"/>
<dbReference type="Gene3D" id="3.80.10.10">
    <property type="entry name" value="Ribonuclease Inhibitor"/>
    <property type="match status" value="1"/>
</dbReference>
<organism evidence="5 6">
    <name type="scientific">Oikopleura dioica</name>
    <name type="common">Tunicate</name>
    <dbReference type="NCBI Taxonomy" id="34765"/>
    <lineage>
        <taxon>Eukaryota</taxon>
        <taxon>Metazoa</taxon>
        <taxon>Chordata</taxon>
        <taxon>Tunicata</taxon>
        <taxon>Appendicularia</taxon>
        <taxon>Copelata</taxon>
        <taxon>Oikopleuridae</taxon>
        <taxon>Oikopleura</taxon>
    </lineage>
</organism>
<keyword evidence="6" id="KW-1185">Reference proteome</keyword>
<accession>A0ABN7SHT4</accession>
<evidence type="ECO:0000256" key="3">
    <source>
        <dbReference type="SAM" id="MobiDB-lite"/>
    </source>
</evidence>
<dbReference type="EMBL" id="OU015569">
    <property type="protein sequence ID" value="CAG5098125.1"/>
    <property type="molecule type" value="Genomic_DNA"/>
</dbReference>
<dbReference type="InterPro" id="IPR032675">
    <property type="entry name" value="LRR_dom_sf"/>
</dbReference>
<keyword evidence="2" id="KW-0677">Repeat</keyword>
<evidence type="ECO:0000256" key="1">
    <source>
        <dbReference type="ARBA" id="ARBA00022614"/>
    </source>
</evidence>
<evidence type="ECO:0000256" key="2">
    <source>
        <dbReference type="ARBA" id="ARBA00022737"/>
    </source>
</evidence>
<protein>
    <submittedName>
        <fullName evidence="5">Oidioi.mRNA.OKI2018_I69.XSR.g15392.t1.cds</fullName>
    </submittedName>
</protein>
<dbReference type="PANTHER" id="PTHR45712:SF22">
    <property type="entry name" value="INSULIN-LIKE GROWTH FACTOR-BINDING PROTEIN COMPLEX ACID LABILE SUBUNIT"/>
    <property type="match status" value="1"/>
</dbReference>
<dbReference type="PROSITE" id="PS00022">
    <property type="entry name" value="EGF_1"/>
    <property type="match status" value="1"/>
</dbReference>
<dbReference type="SUPFAM" id="SSF52058">
    <property type="entry name" value="L domain-like"/>
    <property type="match status" value="1"/>
</dbReference>
<keyword evidence="1" id="KW-0433">Leucine-rich repeat</keyword>
<reference evidence="5 6" key="1">
    <citation type="submission" date="2021-04" db="EMBL/GenBank/DDBJ databases">
        <authorList>
            <person name="Bliznina A."/>
        </authorList>
    </citation>
    <scope>NUCLEOTIDE SEQUENCE [LARGE SCALE GENOMIC DNA]</scope>
</reference>
<dbReference type="InterPro" id="IPR050333">
    <property type="entry name" value="SLRP"/>
</dbReference>
<name>A0ABN7SHT4_OIKDI</name>
<feature type="domain" description="EGF-like" evidence="4">
    <location>
        <begin position="382"/>
        <end position="393"/>
    </location>
</feature>
<evidence type="ECO:0000313" key="6">
    <source>
        <dbReference type="Proteomes" id="UP001158576"/>
    </source>
</evidence>
<gene>
    <name evidence="5" type="ORF">OKIOD_LOCUS6950</name>
</gene>
<feature type="region of interest" description="Disordered" evidence="3">
    <location>
        <begin position="1"/>
        <end position="39"/>
    </location>
</feature>
<dbReference type="PANTHER" id="PTHR45712">
    <property type="entry name" value="AGAP008170-PA"/>
    <property type="match status" value="1"/>
</dbReference>
<dbReference type="InterPro" id="IPR000742">
    <property type="entry name" value="EGF"/>
</dbReference>
<dbReference type="Proteomes" id="UP001158576">
    <property type="component" value="Chromosome XSR"/>
</dbReference>
<evidence type="ECO:0000313" key="5">
    <source>
        <dbReference type="EMBL" id="CAG5098125.1"/>
    </source>
</evidence>